<name>A0AAD5U6H6_9FUNG</name>
<reference evidence="3" key="1">
    <citation type="submission" date="2020-05" db="EMBL/GenBank/DDBJ databases">
        <title>Phylogenomic resolution of chytrid fungi.</title>
        <authorList>
            <person name="Stajich J.E."/>
            <person name="Amses K."/>
            <person name="Simmons R."/>
            <person name="Seto K."/>
            <person name="Myers J."/>
            <person name="Bonds A."/>
            <person name="Quandt C.A."/>
            <person name="Barry K."/>
            <person name="Liu P."/>
            <person name="Grigoriev I."/>
            <person name="Longcore J.E."/>
            <person name="James T.Y."/>
        </authorList>
    </citation>
    <scope>NUCLEOTIDE SEQUENCE</scope>
    <source>
        <strain evidence="3">JEL0476</strain>
    </source>
</reference>
<accession>A0AAD5U6H6</accession>
<organism evidence="3 4">
    <name type="scientific">Clydaea vesicula</name>
    <dbReference type="NCBI Taxonomy" id="447962"/>
    <lineage>
        <taxon>Eukaryota</taxon>
        <taxon>Fungi</taxon>
        <taxon>Fungi incertae sedis</taxon>
        <taxon>Chytridiomycota</taxon>
        <taxon>Chytridiomycota incertae sedis</taxon>
        <taxon>Chytridiomycetes</taxon>
        <taxon>Lobulomycetales</taxon>
        <taxon>Lobulomycetaceae</taxon>
        <taxon>Clydaea</taxon>
    </lineage>
</organism>
<sequence length="730" mass="82638">MTVVLNNLNKPKKINQLKENIEYFRDQVAASFETLKITGMITTILQAELKTQQEEEDNSRSLKNDDKNNMNYRNLLVKRGSKDENADGAGDFRSLISMINSHQNLSQIEEYNKKQGSQFFLRSTEGLTNKESRLALSKRRFFGAEFLKNEGEEVTLKISGSPRLPISTLDTSFNTKFDNNQKTRKNLVSITVEIPADTPIKEHCHFADSSNSKCNFSQNERQNPFMENSFLLASQHIGTNMASLTGSQSHLISSLIEASSNNEESVSKLSDAPFQKVCVIDTQQNCDSSPDLKFRLKEGPTGEPGVINSANKFISEALRVDFCNQKYFSDREDKAHQEHNFTEIPVSFFVPSNNMPLTKFLNEEVVESHDKKINISGFLAELQCSGENSSTPQTTVIDQLLHSEKDTYEKNEIPKIPSINTISESKEKTQLNNRVKDGFGNNTSYSENLEEASPAAMHNQDTKSDHVSNNLDEEGDVMNVEEEKKFQDSEKAYQNWLMEQQNSQTAASSEYHQSVQQKFDEHNIIIARNNNSLVLSNTIIKGGNKHNGSERNSIMDIEEQKNKKKLKMSKKEKKNKIKLQKEKILQNLSLISKNDTEINILVSSGMIPKNLKINLITETLPILDKTLKNYKDELGEKNLFLTKIEKKIKYLLIQSKSFETAEFIENNDFKFGGGFKPNIGSLWALYNSTTGNKKGIVKSSVLDIGESDFKDKIDDNTLLRLEEGRIGSCD</sequence>
<gene>
    <name evidence="3" type="ORF">HK099_005418</name>
</gene>
<dbReference type="AlphaFoldDB" id="A0AAD5U6H6"/>
<evidence type="ECO:0000256" key="2">
    <source>
        <dbReference type="SAM" id="MobiDB-lite"/>
    </source>
</evidence>
<comment type="caution">
    <text evidence="3">The sequence shown here is derived from an EMBL/GenBank/DDBJ whole genome shotgun (WGS) entry which is preliminary data.</text>
</comment>
<evidence type="ECO:0000313" key="3">
    <source>
        <dbReference type="EMBL" id="KAJ3226192.1"/>
    </source>
</evidence>
<evidence type="ECO:0000256" key="1">
    <source>
        <dbReference type="SAM" id="Coils"/>
    </source>
</evidence>
<keyword evidence="4" id="KW-1185">Reference proteome</keyword>
<proteinExistence type="predicted"/>
<protein>
    <submittedName>
        <fullName evidence="3">Uncharacterized protein</fullName>
    </submittedName>
</protein>
<feature type="compositionally biased region" description="Basic and acidic residues" evidence="2">
    <location>
        <begin position="58"/>
        <end position="68"/>
    </location>
</feature>
<evidence type="ECO:0000313" key="4">
    <source>
        <dbReference type="Proteomes" id="UP001211065"/>
    </source>
</evidence>
<dbReference type="EMBL" id="JADGJW010000042">
    <property type="protein sequence ID" value="KAJ3226192.1"/>
    <property type="molecule type" value="Genomic_DNA"/>
</dbReference>
<feature type="region of interest" description="Disordered" evidence="2">
    <location>
        <begin position="434"/>
        <end position="477"/>
    </location>
</feature>
<keyword evidence="1" id="KW-0175">Coiled coil</keyword>
<dbReference type="Proteomes" id="UP001211065">
    <property type="component" value="Unassembled WGS sequence"/>
</dbReference>
<feature type="region of interest" description="Disordered" evidence="2">
    <location>
        <begin position="50"/>
        <end position="71"/>
    </location>
</feature>
<feature type="coiled-coil region" evidence="1">
    <location>
        <begin position="554"/>
        <end position="583"/>
    </location>
</feature>